<evidence type="ECO:0000313" key="1">
    <source>
        <dbReference type="EMBL" id="CAH1640036.1"/>
    </source>
</evidence>
<dbReference type="Proteomes" id="UP001153321">
    <property type="component" value="Chromosome 20"/>
</dbReference>
<gene>
    <name evidence="1" type="ORF">SPLIT_LOCUS5392</name>
</gene>
<evidence type="ECO:0008006" key="3">
    <source>
        <dbReference type="Google" id="ProtNLM"/>
    </source>
</evidence>
<reference evidence="1" key="1">
    <citation type="submission" date="2022-02" db="EMBL/GenBank/DDBJ databases">
        <authorList>
            <person name="King R."/>
        </authorList>
    </citation>
    <scope>NUCLEOTIDE SEQUENCE</scope>
</reference>
<organism evidence="1 2">
    <name type="scientific">Spodoptera littoralis</name>
    <name type="common">Egyptian cotton leafworm</name>
    <dbReference type="NCBI Taxonomy" id="7109"/>
    <lineage>
        <taxon>Eukaryota</taxon>
        <taxon>Metazoa</taxon>
        <taxon>Ecdysozoa</taxon>
        <taxon>Arthropoda</taxon>
        <taxon>Hexapoda</taxon>
        <taxon>Insecta</taxon>
        <taxon>Pterygota</taxon>
        <taxon>Neoptera</taxon>
        <taxon>Endopterygota</taxon>
        <taxon>Lepidoptera</taxon>
        <taxon>Glossata</taxon>
        <taxon>Ditrysia</taxon>
        <taxon>Noctuoidea</taxon>
        <taxon>Noctuidae</taxon>
        <taxon>Amphipyrinae</taxon>
        <taxon>Spodoptera</taxon>
    </lineage>
</organism>
<dbReference type="EMBL" id="LR824551">
    <property type="protein sequence ID" value="CAH1640036.1"/>
    <property type="molecule type" value="Genomic_DNA"/>
</dbReference>
<name>A0A9P0I551_SPOLI</name>
<dbReference type="AlphaFoldDB" id="A0A9P0I551"/>
<keyword evidence="2" id="KW-1185">Reference proteome</keyword>
<proteinExistence type="predicted"/>
<protein>
    <recommendedName>
        <fullName evidence="3">Protein prickle</fullName>
    </recommendedName>
</protein>
<sequence>MSATATRHVKSSNSANILMCKQWWKVCWMYGDQEKYYRQLYGKRKLNNINTTFINFDEADTKRPGAQITELTDDFFEDNCSQIEPAPDEVDAPKDTTFGAEADAVYGFDYQTKWQKDQRRQPIQQSYDEYMNTTDLDKILNTNLNADSIKSMLENGLPQRSKIIDAKEEVIRNGNTVGKNSRTVCRTKKGALVTEETEISTDGRTLANLKFQRSTVKTGPNKVKEVLQPLTEDKVLDECSRKKCIGDRLTTTTTTLVTVTQTSMTSCNDIISPTVYFATKPRSDRTGADAAARSSGNDVIGIRHDCGLVVLGHGRDDGDVRFHGNNYSKSIKILSL</sequence>
<accession>A0A9P0I551</accession>
<evidence type="ECO:0000313" key="2">
    <source>
        <dbReference type="Proteomes" id="UP001153321"/>
    </source>
</evidence>